<proteinExistence type="predicted"/>
<protein>
    <submittedName>
        <fullName evidence="3">Uncharacterized protein</fullName>
    </submittedName>
</protein>
<keyword evidence="2" id="KW-0812">Transmembrane</keyword>
<feature type="transmembrane region" description="Helical" evidence="2">
    <location>
        <begin position="47"/>
        <end position="66"/>
    </location>
</feature>
<reference evidence="4" key="1">
    <citation type="journal article" date="2019" name="Int. J. Syst. Evol. Microbiol.">
        <title>The Global Catalogue of Microorganisms (GCM) 10K type strain sequencing project: providing services to taxonomists for standard genome sequencing and annotation.</title>
        <authorList>
            <consortium name="The Broad Institute Genomics Platform"/>
            <consortium name="The Broad Institute Genome Sequencing Center for Infectious Disease"/>
            <person name="Wu L."/>
            <person name="Ma J."/>
        </authorList>
    </citation>
    <scope>NUCLEOTIDE SEQUENCE [LARGE SCALE GENOMIC DNA]</scope>
    <source>
        <strain evidence="4">JCM 17494</strain>
    </source>
</reference>
<name>A0ABP7A176_9PSEU</name>
<organism evidence="3 4">
    <name type="scientific">Lentzea roselyniae</name>
    <dbReference type="NCBI Taxonomy" id="531940"/>
    <lineage>
        <taxon>Bacteria</taxon>
        <taxon>Bacillati</taxon>
        <taxon>Actinomycetota</taxon>
        <taxon>Actinomycetes</taxon>
        <taxon>Pseudonocardiales</taxon>
        <taxon>Pseudonocardiaceae</taxon>
        <taxon>Lentzea</taxon>
    </lineage>
</organism>
<keyword evidence="4" id="KW-1185">Reference proteome</keyword>
<dbReference type="Proteomes" id="UP001500711">
    <property type="component" value="Unassembled WGS sequence"/>
</dbReference>
<dbReference type="EMBL" id="BAABBE010000001">
    <property type="protein sequence ID" value="GAA3621391.1"/>
    <property type="molecule type" value="Genomic_DNA"/>
</dbReference>
<evidence type="ECO:0000313" key="3">
    <source>
        <dbReference type="EMBL" id="GAA3621391.1"/>
    </source>
</evidence>
<keyword evidence="2" id="KW-0472">Membrane</keyword>
<sequence length="93" mass="9754">MNLPLPILLTVLALAVVAVIVLWKVLLIGGGILAAQWLMFTAAADNPALQFAVLAVPALVVAAVITHRMPAHRSRHAAPGFGSRSRVAEEAAR</sequence>
<evidence type="ECO:0000256" key="1">
    <source>
        <dbReference type="SAM" id="MobiDB-lite"/>
    </source>
</evidence>
<accession>A0ABP7A176</accession>
<keyword evidence="2" id="KW-1133">Transmembrane helix</keyword>
<gene>
    <name evidence="3" type="ORF">GCM10022267_04470</name>
</gene>
<evidence type="ECO:0000313" key="4">
    <source>
        <dbReference type="Proteomes" id="UP001500711"/>
    </source>
</evidence>
<feature type="region of interest" description="Disordered" evidence="1">
    <location>
        <begin position="72"/>
        <end position="93"/>
    </location>
</feature>
<comment type="caution">
    <text evidence="3">The sequence shown here is derived from an EMBL/GenBank/DDBJ whole genome shotgun (WGS) entry which is preliminary data.</text>
</comment>
<dbReference type="RefSeq" id="WP_346127157.1">
    <property type="nucleotide sequence ID" value="NZ_BAABBE010000001.1"/>
</dbReference>
<evidence type="ECO:0000256" key="2">
    <source>
        <dbReference type="SAM" id="Phobius"/>
    </source>
</evidence>
<feature type="transmembrane region" description="Helical" evidence="2">
    <location>
        <begin position="7"/>
        <end position="35"/>
    </location>
</feature>